<protein>
    <recommendedName>
        <fullName evidence="3">Tetratricopeptide repeat domain-containing protein</fullName>
    </recommendedName>
</protein>
<dbReference type="PANTHER" id="PTHR46035:SF3">
    <property type="entry name" value="TRANSLOCATION PROTEIN SEC72"/>
    <property type="match status" value="1"/>
</dbReference>
<evidence type="ECO:0008006" key="3">
    <source>
        <dbReference type="Google" id="ProtNLM"/>
    </source>
</evidence>
<dbReference type="GO" id="GO:0030544">
    <property type="term" value="F:Hsp70 protein binding"/>
    <property type="evidence" value="ECO:0007669"/>
    <property type="project" value="TreeGrafter"/>
</dbReference>
<dbReference type="AlphaFoldDB" id="A0A6A6NZX0"/>
<dbReference type="InterPro" id="IPR011990">
    <property type="entry name" value="TPR-like_helical_dom_sf"/>
</dbReference>
<dbReference type="GO" id="GO:0005829">
    <property type="term" value="C:cytosol"/>
    <property type="evidence" value="ECO:0007669"/>
    <property type="project" value="TreeGrafter"/>
</dbReference>
<sequence>MDALAFTQLPLAYDPDTKAVSSPSAPPSLAAELADLTALHKSLLALDNPSKVPPPPVPVNPRRSAQIQKLRESGNAAYRKGQHHEAVKLYGLGISMALSRPDWEPASLVREEASGLFANRAQAHMAVQQWAEGGGDAKCSVELKKVGNAKAWWRRGKCLCEMGRWEEAREWVREGLGMEGGEADLVALSKEIDAALEKRRK</sequence>
<dbReference type="EMBL" id="MU001681">
    <property type="protein sequence ID" value="KAF2457305.1"/>
    <property type="molecule type" value="Genomic_DNA"/>
</dbReference>
<dbReference type="SUPFAM" id="SSF48452">
    <property type="entry name" value="TPR-like"/>
    <property type="match status" value="1"/>
</dbReference>
<name>A0A6A6NZX0_9PEZI</name>
<gene>
    <name evidence="1" type="ORF">BDY21DRAFT_345507</name>
</gene>
<accession>A0A6A6NZX0</accession>
<keyword evidence="2" id="KW-1185">Reference proteome</keyword>
<proteinExistence type="predicted"/>
<dbReference type="PANTHER" id="PTHR46035">
    <property type="entry name" value="TETRATRICOPEPTIDE REPEAT PROTEIN 4"/>
    <property type="match status" value="1"/>
</dbReference>
<dbReference type="GO" id="GO:0005634">
    <property type="term" value="C:nucleus"/>
    <property type="evidence" value="ECO:0007669"/>
    <property type="project" value="TreeGrafter"/>
</dbReference>
<dbReference type="OrthoDB" id="433738at2759"/>
<reference evidence="1" key="1">
    <citation type="journal article" date="2020" name="Stud. Mycol.">
        <title>101 Dothideomycetes genomes: a test case for predicting lifestyles and emergence of pathogens.</title>
        <authorList>
            <person name="Haridas S."/>
            <person name="Albert R."/>
            <person name="Binder M."/>
            <person name="Bloem J."/>
            <person name="Labutti K."/>
            <person name="Salamov A."/>
            <person name="Andreopoulos B."/>
            <person name="Baker S."/>
            <person name="Barry K."/>
            <person name="Bills G."/>
            <person name="Bluhm B."/>
            <person name="Cannon C."/>
            <person name="Castanera R."/>
            <person name="Culley D."/>
            <person name="Daum C."/>
            <person name="Ezra D."/>
            <person name="Gonzalez J."/>
            <person name="Henrissat B."/>
            <person name="Kuo A."/>
            <person name="Liang C."/>
            <person name="Lipzen A."/>
            <person name="Lutzoni F."/>
            <person name="Magnuson J."/>
            <person name="Mondo S."/>
            <person name="Nolan M."/>
            <person name="Ohm R."/>
            <person name="Pangilinan J."/>
            <person name="Park H.-J."/>
            <person name="Ramirez L."/>
            <person name="Alfaro M."/>
            <person name="Sun H."/>
            <person name="Tritt A."/>
            <person name="Yoshinaga Y."/>
            <person name="Zwiers L.-H."/>
            <person name="Turgeon B."/>
            <person name="Goodwin S."/>
            <person name="Spatafora J."/>
            <person name="Crous P."/>
            <person name="Grigoriev I."/>
        </authorList>
    </citation>
    <scope>NUCLEOTIDE SEQUENCE</scope>
    <source>
        <strain evidence="1">ATCC 16933</strain>
    </source>
</reference>
<evidence type="ECO:0000313" key="1">
    <source>
        <dbReference type="EMBL" id="KAF2457305.1"/>
    </source>
</evidence>
<evidence type="ECO:0000313" key="2">
    <source>
        <dbReference type="Proteomes" id="UP000799766"/>
    </source>
</evidence>
<organism evidence="1 2">
    <name type="scientific">Lineolata rhizophorae</name>
    <dbReference type="NCBI Taxonomy" id="578093"/>
    <lineage>
        <taxon>Eukaryota</taxon>
        <taxon>Fungi</taxon>
        <taxon>Dikarya</taxon>
        <taxon>Ascomycota</taxon>
        <taxon>Pezizomycotina</taxon>
        <taxon>Dothideomycetes</taxon>
        <taxon>Dothideomycetes incertae sedis</taxon>
        <taxon>Lineolatales</taxon>
        <taxon>Lineolataceae</taxon>
        <taxon>Lineolata</taxon>
    </lineage>
</organism>
<dbReference type="GO" id="GO:0006457">
    <property type="term" value="P:protein folding"/>
    <property type="evidence" value="ECO:0007669"/>
    <property type="project" value="TreeGrafter"/>
</dbReference>
<dbReference type="GO" id="GO:0051879">
    <property type="term" value="F:Hsp90 protein binding"/>
    <property type="evidence" value="ECO:0007669"/>
    <property type="project" value="TreeGrafter"/>
</dbReference>
<dbReference type="Gene3D" id="1.25.40.10">
    <property type="entry name" value="Tetratricopeptide repeat domain"/>
    <property type="match status" value="1"/>
</dbReference>
<dbReference type="Proteomes" id="UP000799766">
    <property type="component" value="Unassembled WGS sequence"/>
</dbReference>